<evidence type="ECO:0000256" key="2">
    <source>
        <dbReference type="ARBA" id="ARBA00022475"/>
    </source>
</evidence>
<proteinExistence type="predicted"/>
<keyword evidence="10" id="KW-1185">Reference proteome</keyword>
<dbReference type="AlphaFoldDB" id="A0A139IWH9"/>
<keyword evidence="2" id="KW-1003">Cell membrane</keyword>
<dbReference type="PANTHER" id="PTHR34187">
    <property type="entry name" value="FGR18P"/>
    <property type="match status" value="1"/>
</dbReference>
<comment type="subcellular location">
    <subcellularLocation>
        <location evidence="1">Cell membrane</location>
        <topology evidence="1">Multi-pass membrane protein</topology>
    </subcellularLocation>
</comment>
<evidence type="ECO:0000259" key="8">
    <source>
        <dbReference type="Pfam" id="PF02656"/>
    </source>
</evidence>
<evidence type="ECO:0000313" key="9">
    <source>
        <dbReference type="EMBL" id="KXT18956.1"/>
    </source>
</evidence>
<accession>A0A139IWH9</accession>
<gene>
    <name evidence="9" type="ORF">AC579_8705</name>
</gene>
<keyword evidence="3 7" id="KW-0812">Transmembrane</keyword>
<feature type="domain" description="DUF202" evidence="8">
    <location>
        <begin position="244"/>
        <end position="326"/>
    </location>
</feature>
<sequence length="368" mass="39579">MPLPCSPVSNSTATSSTESDDHSDDSLTTPRPGPSDPAQRTQANLSKPLIPAAFTAGSAARDTVKDTDDKVEGEPKERQRSVTFLPGTIGALPKRDSSYSTTSSIMAASPGRLSPRNSFRNRSVSGRADSEEGFGGESSADENTAIMRKAAMRTNGYGAVIQEAENDQRDDDIRQDPLPSQGVPRKRKSGSTLRSRGSARENGANTRNARTQDAQKEEEHESWWRALVDKYGSVELENKGSVARDHLALERTFLAWLRTSLSFASIGIAVTQLFRLNTSIASDAEDSGQSATASLRSVGKPLGATFLGISILILLLGFHRYFESQHYVIRGKFPASRGTIVIVSAVATALIIASLVVVVAIAPRAFER</sequence>
<keyword evidence="4 7" id="KW-1133">Transmembrane helix</keyword>
<feature type="compositionally biased region" description="Polar residues" evidence="6">
    <location>
        <begin position="203"/>
        <end position="212"/>
    </location>
</feature>
<evidence type="ECO:0000256" key="7">
    <source>
        <dbReference type="SAM" id="Phobius"/>
    </source>
</evidence>
<dbReference type="PANTHER" id="PTHR34187:SF2">
    <property type="entry name" value="DUF202 DOMAIN-CONTAINING PROTEIN"/>
    <property type="match status" value="1"/>
</dbReference>
<feature type="transmembrane region" description="Helical" evidence="7">
    <location>
        <begin position="302"/>
        <end position="319"/>
    </location>
</feature>
<dbReference type="InterPro" id="IPR003807">
    <property type="entry name" value="DUF202"/>
</dbReference>
<organism evidence="9 10">
    <name type="scientific">Pseudocercospora musae</name>
    <dbReference type="NCBI Taxonomy" id="113226"/>
    <lineage>
        <taxon>Eukaryota</taxon>
        <taxon>Fungi</taxon>
        <taxon>Dikarya</taxon>
        <taxon>Ascomycota</taxon>
        <taxon>Pezizomycotina</taxon>
        <taxon>Dothideomycetes</taxon>
        <taxon>Dothideomycetidae</taxon>
        <taxon>Mycosphaerellales</taxon>
        <taxon>Mycosphaerellaceae</taxon>
        <taxon>Pseudocercospora</taxon>
    </lineage>
</organism>
<evidence type="ECO:0000256" key="3">
    <source>
        <dbReference type="ARBA" id="ARBA00022692"/>
    </source>
</evidence>
<evidence type="ECO:0000256" key="5">
    <source>
        <dbReference type="ARBA" id="ARBA00023136"/>
    </source>
</evidence>
<feature type="transmembrane region" description="Helical" evidence="7">
    <location>
        <begin position="340"/>
        <end position="362"/>
    </location>
</feature>
<protein>
    <recommendedName>
        <fullName evidence="8">DUF202 domain-containing protein</fullName>
    </recommendedName>
</protein>
<evidence type="ECO:0000256" key="6">
    <source>
        <dbReference type="SAM" id="MobiDB-lite"/>
    </source>
</evidence>
<feature type="region of interest" description="Disordered" evidence="6">
    <location>
        <begin position="1"/>
        <end position="142"/>
    </location>
</feature>
<name>A0A139IWH9_9PEZI</name>
<evidence type="ECO:0000313" key="10">
    <source>
        <dbReference type="Proteomes" id="UP000073492"/>
    </source>
</evidence>
<dbReference type="OrthoDB" id="199599at2759"/>
<feature type="region of interest" description="Disordered" evidence="6">
    <location>
        <begin position="164"/>
        <end position="219"/>
    </location>
</feature>
<dbReference type="EMBL" id="LFZO01000001">
    <property type="protein sequence ID" value="KXT18956.1"/>
    <property type="molecule type" value="Genomic_DNA"/>
</dbReference>
<feature type="compositionally biased region" description="Basic and acidic residues" evidence="6">
    <location>
        <begin position="62"/>
        <end position="80"/>
    </location>
</feature>
<feature type="compositionally biased region" description="Polar residues" evidence="6">
    <location>
        <begin position="115"/>
        <end position="124"/>
    </location>
</feature>
<comment type="caution">
    <text evidence="9">The sequence shown here is derived from an EMBL/GenBank/DDBJ whole genome shotgun (WGS) entry which is preliminary data.</text>
</comment>
<dbReference type="Proteomes" id="UP000073492">
    <property type="component" value="Unassembled WGS sequence"/>
</dbReference>
<evidence type="ECO:0000256" key="1">
    <source>
        <dbReference type="ARBA" id="ARBA00004651"/>
    </source>
</evidence>
<dbReference type="GO" id="GO:0005886">
    <property type="term" value="C:plasma membrane"/>
    <property type="evidence" value="ECO:0007669"/>
    <property type="project" value="UniProtKB-SubCell"/>
</dbReference>
<reference evidence="9 10" key="1">
    <citation type="submission" date="2015-07" db="EMBL/GenBank/DDBJ databases">
        <title>Comparative genomics of the Sigatoka disease complex on banana suggests a link between parallel evolutionary changes in Pseudocercospora fijiensis and Pseudocercospora eumusae and increased virulence on the banana host.</title>
        <authorList>
            <person name="Chang T.-C."/>
            <person name="Salvucci A."/>
            <person name="Crous P.W."/>
            <person name="Stergiopoulos I."/>
        </authorList>
    </citation>
    <scope>NUCLEOTIDE SEQUENCE [LARGE SCALE GENOMIC DNA]</scope>
    <source>
        <strain evidence="9 10">CBS 116634</strain>
    </source>
</reference>
<keyword evidence="5 7" id="KW-0472">Membrane</keyword>
<evidence type="ECO:0000256" key="4">
    <source>
        <dbReference type="ARBA" id="ARBA00022989"/>
    </source>
</evidence>
<dbReference type="Pfam" id="PF02656">
    <property type="entry name" value="DUF202"/>
    <property type="match status" value="1"/>
</dbReference>
<dbReference type="InterPro" id="IPR052053">
    <property type="entry name" value="IM_YidH-like"/>
</dbReference>